<evidence type="ECO:0000313" key="3">
    <source>
        <dbReference type="Proteomes" id="UP000664203"/>
    </source>
</evidence>
<feature type="domain" description="A to I editase" evidence="1">
    <location>
        <begin position="54"/>
        <end position="150"/>
    </location>
</feature>
<dbReference type="PROSITE" id="PS50141">
    <property type="entry name" value="A_DEAMIN_EDITASE"/>
    <property type="match status" value="1"/>
</dbReference>
<dbReference type="GO" id="GO:0003723">
    <property type="term" value="F:RNA binding"/>
    <property type="evidence" value="ECO:0007669"/>
    <property type="project" value="InterPro"/>
</dbReference>
<dbReference type="EMBL" id="CAJPDR010000509">
    <property type="protein sequence ID" value="CAF9938373.1"/>
    <property type="molecule type" value="Genomic_DNA"/>
</dbReference>
<keyword evidence="3" id="KW-1185">Reference proteome</keyword>
<dbReference type="GO" id="GO:0002100">
    <property type="term" value="P:tRNA wobble adenosine to inosine editing"/>
    <property type="evidence" value="ECO:0007669"/>
    <property type="project" value="InterPro"/>
</dbReference>
<proteinExistence type="predicted"/>
<comment type="caution">
    <text evidence="2">The sequence shown here is derived from an EMBL/GenBank/DDBJ whole genome shotgun (WGS) entry which is preliminary data.</text>
</comment>
<dbReference type="AlphaFoldDB" id="A0A8H3G8C9"/>
<dbReference type="Pfam" id="PF02137">
    <property type="entry name" value="A_deamin"/>
    <property type="match status" value="1"/>
</dbReference>
<dbReference type="OrthoDB" id="10268011at2759"/>
<dbReference type="InterPro" id="IPR042935">
    <property type="entry name" value="Tad1"/>
</dbReference>
<evidence type="ECO:0000259" key="1">
    <source>
        <dbReference type="PROSITE" id="PS50141"/>
    </source>
</evidence>
<protein>
    <recommendedName>
        <fullName evidence="1">A to I editase domain-containing protein</fullName>
    </recommendedName>
</protein>
<dbReference type="Proteomes" id="UP000664203">
    <property type="component" value="Unassembled WGS sequence"/>
</dbReference>
<gene>
    <name evidence="2" type="ORF">ALECFALPRED_007623</name>
</gene>
<reference evidence="2" key="1">
    <citation type="submission" date="2021-03" db="EMBL/GenBank/DDBJ databases">
        <authorList>
            <person name="Tagirdzhanova G."/>
        </authorList>
    </citation>
    <scope>NUCLEOTIDE SEQUENCE</scope>
</reference>
<evidence type="ECO:0000313" key="2">
    <source>
        <dbReference type="EMBL" id="CAF9938373.1"/>
    </source>
</evidence>
<accession>A0A8H3G8C9</accession>
<sequence length="204" mass="22715">MNTLEDRVVSAIHEKFRALPTKSKPRASTSDVHEWVPLSGIAVIGEDDRITCLTLGTGMKCLPASKTSLLASGIVLHDWHAEILAIRAFNHFLLQECRQLASCANYTSPILRWREVHEVSEVQGLQQFGVRERLRIMMYCSEAPCGDASMELVMEAQEDPTPWPMTASSEGFASSLLGRGSFSQLGIVRRKPGKHHHLVDIVCY</sequence>
<dbReference type="PANTHER" id="PTHR47803">
    <property type="entry name" value="TRNA-SPECIFIC ADENOSINE DEAMINASE 1"/>
    <property type="match status" value="1"/>
</dbReference>
<dbReference type="PANTHER" id="PTHR47803:SF1">
    <property type="entry name" value="TRNA-SPECIFIC ADENOSINE DEAMINASE 1"/>
    <property type="match status" value="1"/>
</dbReference>
<dbReference type="GO" id="GO:0043829">
    <property type="term" value="F:tRNA-specific adenosine-37 deaminase activity"/>
    <property type="evidence" value="ECO:0007669"/>
    <property type="project" value="TreeGrafter"/>
</dbReference>
<organism evidence="2 3">
    <name type="scientific">Alectoria fallacina</name>
    <dbReference type="NCBI Taxonomy" id="1903189"/>
    <lineage>
        <taxon>Eukaryota</taxon>
        <taxon>Fungi</taxon>
        <taxon>Dikarya</taxon>
        <taxon>Ascomycota</taxon>
        <taxon>Pezizomycotina</taxon>
        <taxon>Lecanoromycetes</taxon>
        <taxon>OSLEUM clade</taxon>
        <taxon>Lecanoromycetidae</taxon>
        <taxon>Lecanorales</taxon>
        <taxon>Lecanorineae</taxon>
        <taxon>Parmeliaceae</taxon>
        <taxon>Alectoria</taxon>
    </lineage>
</organism>
<dbReference type="InterPro" id="IPR002466">
    <property type="entry name" value="A_deamin"/>
</dbReference>
<name>A0A8H3G8C9_9LECA</name>